<proteinExistence type="predicted"/>
<feature type="domain" description="Poly-beta-hydroxybutyrate polymerase N-terminal" evidence="7">
    <location>
        <begin position="127"/>
        <end position="299"/>
    </location>
</feature>
<evidence type="ECO:0000313" key="9">
    <source>
        <dbReference type="Proteomes" id="UP001223420"/>
    </source>
</evidence>
<dbReference type="Pfam" id="PF07167">
    <property type="entry name" value="PhaC_N"/>
    <property type="match status" value="1"/>
</dbReference>
<evidence type="ECO:0000256" key="1">
    <source>
        <dbReference type="ARBA" id="ARBA00004496"/>
    </source>
</evidence>
<name>A0AAJ1TZ32_9HYPH</name>
<comment type="subcellular location">
    <subcellularLocation>
        <location evidence="1">Cytoplasm</location>
    </subcellularLocation>
</comment>
<reference evidence="8" key="1">
    <citation type="submission" date="2023-07" db="EMBL/GenBank/DDBJ databases">
        <title>Genomic Encyclopedia of Type Strains, Phase IV (KMG-IV): sequencing the most valuable type-strain genomes for metagenomic binning, comparative biology and taxonomic classification.</title>
        <authorList>
            <person name="Goeker M."/>
        </authorList>
    </citation>
    <scope>NUCLEOTIDE SEQUENCE</scope>
    <source>
        <strain evidence="8">DSM 19569</strain>
    </source>
</reference>
<comment type="caution">
    <text evidence="8">The sequence shown here is derived from an EMBL/GenBank/DDBJ whole genome shotgun (WGS) entry which is preliminary data.</text>
</comment>
<dbReference type="Pfam" id="PF00561">
    <property type="entry name" value="Abhydrolase_1"/>
    <property type="match status" value="1"/>
</dbReference>
<dbReference type="EMBL" id="JAUSWL010000012">
    <property type="protein sequence ID" value="MDQ0546182.1"/>
    <property type="molecule type" value="Genomic_DNA"/>
</dbReference>
<protein>
    <submittedName>
        <fullName evidence="8">Polyhydroxyalkanoate synthase</fullName>
        <ecNumber evidence="8">2.3.1.-</ecNumber>
    </submittedName>
</protein>
<dbReference type="NCBIfam" id="TIGR01838">
    <property type="entry name" value="PHA_synth_I"/>
    <property type="match status" value="1"/>
</dbReference>
<dbReference type="InterPro" id="IPR051321">
    <property type="entry name" value="PHA/PHB_synthase"/>
</dbReference>
<dbReference type="GO" id="GO:0016746">
    <property type="term" value="F:acyltransferase activity"/>
    <property type="evidence" value="ECO:0007669"/>
    <property type="project" value="UniProtKB-KW"/>
</dbReference>
<dbReference type="GO" id="GO:0005737">
    <property type="term" value="C:cytoplasm"/>
    <property type="evidence" value="ECO:0007669"/>
    <property type="project" value="UniProtKB-SubCell"/>
</dbReference>
<organism evidence="8 9">
    <name type="scientific">Methylobacterium brachiatum</name>
    <dbReference type="NCBI Taxonomy" id="269660"/>
    <lineage>
        <taxon>Bacteria</taxon>
        <taxon>Pseudomonadati</taxon>
        <taxon>Pseudomonadota</taxon>
        <taxon>Alphaproteobacteria</taxon>
        <taxon>Hyphomicrobiales</taxon>
        <taxon>Methylobacteriaceae</taxon>
        <taxon>Methylobacterium</taxon>
    </lineage>
</organism>
<evidence type="ECO:0000313" key="8">
    <source>
        <dbReference type="EMBL" id="MDQ0546182.1"/>
    </source>
</evidence>
<dbReference type="InterPro" id="IPR010941">
    <property type="entry name" value="PhaC_N"/>
</dbReference>
<dbReference type="InterPro" id="IPR010963">
    <property type="entry name" value="PHA_synth_I"/>
</dbReference>
<evidence type="ECO:0000256" key="2">
    <source>
        <dbReference type="ARBA" id="ARBA00022490"/>
    </source>
</evidence>
<dbReference type="EC" id="2.3.1.-" evidence="8"/>
<sequence length="616" mass="68006">MTSPRTQAPDQAAARTSLTNGALPEGIPTPPMPDIEALSRNAGQFVEALGRSAARMLTPEAQANGPTGEINEAIKTLGQVAEAWLSDPNRSAEAQAKLSQAFLTLWGTTYLRLQGQKADPVAVPEPRDGRFSDAEWSSNPYFDFIKQGYLIATRWAESLVDEAQGIDEHTRHKAQFYLRQLTSMLSPSNFLPTNPELIRHTLQESGANLVRGLKMYEEDLAAGGGQLRVRQTDPSGFEVGRNIAVTPGEVVFRNDLIELIQYAPTTETVLKRPFLMVPPWINKYYILDLNPQKSFLKWMVDQGLTVFCISWVNPDARHADKDFESYMREGIEAAIDAIGVATGESEVHAAGYCVGGTLLSVTLAMQAATGNRRIKSATLLTTQVDFTHAGDLKVFADEEQIRQIEARMAERGYLEGTRMANAFNMLRPNDLIWPYFVNNYIKGKAPTPFDLLYWNSDATRMPAANHAFYLRNCYLENALAKGRMVIGNVRLDLKKVQVPVFNLATREDHIAPAISVFEGSKTFGGKVDYVLAGSGHIAGVINPPSKPKYGYWTGGPVKGALKDWIAAAVETKGSWWPYWFQWIEAQAPERVPARQPGGDALPSLGPAPGTYVRMRA</sequence>
<keyword evidence="2" id="KW-0963">Cytoplasm</keyword>
<feature type="domain" description="AB hydrolase-1" evidence="6">
    <location>
        <begin position="303"/>
        <end position="539"/>
    </location>
</feature>
<feature type="compositionally biased region" description="Polar residues" evidence="5">
    <location>
        <begin position="1"/>
        <end position="20"/>
    </location>
</feature>
<feature type="region of interest" description="Disordered" evidence="5">
    <location>
        <begin position="1"/>
        <end position="32"/>
    </location>
</feature>
<accession>A0AAJ1TZ32</accession>
<gene>
    <name evidence="8" type="ORF">QO001_005131</name>
</gene>
<dbReference type="Proteomes" id="UP001223420">
    <property type="component" value="Unassembled WGS sequence"/>
</dbReference>
<evidence type="ECO:0000259" key="7">
    <source>
        <dbReference type="Pfam" id="PF07167"/>
    </source>
</evidence>
<dbReference type="SUPFAM" id="SSF53474">
    <property type="entry name" value="alpha/beta-Hydrolases"/>
    <property type="match status" value="1"/>
</dbReference>
<dbReference type="GO" id="GO:0042619">
    <property type="term" value="P:poly-hydroxybutyrate biosynthetic process"/>
    <property type="evidence" value="ECO:0007669"/>
    <property type="project" value="InterPro"/>
</dbReference>
<evidence type="ECO:0000256" key="5">
    <source>
        <dbReference type="SAM" id="MobiDB-lite"/>
    </source>
</evidence>
<keyword evidence="4 8" id="KW-0012">Acyltransferase</keyword>
<dbReference type="PANTHER" id="PTHR36837:SF5">
    <property type="entry name" value="POLY-3-HYDROXYBUTYRATE SYNTHASE"/>
    <property type="match status" value="1"/>
</dbReference>
<dbReference type="Gene3D" id="3.40.50.1820">
    <property type="entry name" value="alpha/beta hydrolase"/>
    <property type="match status" value="1"/>
</dbReference>
<dbReference type="PANTHER" id="PTHR36837">
    <property type="entry name" value="POLY(3-HYDROXYALKANOATE) POLYMERASE SUBUNIT PHAC"/>
    <property type="match status" value="1"/>
</dbReference>
<dbReference type="InterPro" id="IPR000073">
    <property type="entry name" value="AB_hydrolase_1"/>
</dbReference>
<dbReference type="InterPro" id="IPR029058">
    <property type="entry name" value="AB_hydrolase_fold"/>
</dbReference>
<evidence type="ECO:0000256" key="4">
    <source>
        <dbReference type="ARBA" id="ARBA00023315"/>
    </source>
</evidence>
<keyword evidence="3 8" id="KW-0808">Transferase</keyword>
<evidence type="ECO:0000259" key="6">
    <source>
        <dbReference type="Pfam" id="PF00561"/>
    </source>
</evidence>
<dbReference type="AlphaFoldDB" id="A0AAJ1TZ32"/>
<evidence type="ECO:0000256" key="3">
    <source>
        <dbReference type="ARBA" id="ARBA00022679"/>
    </source>
</evidence>